<comment type="caution">
    <text evidence="3">The sequence shown here is derived from an EMBL/GenBank/DDBJ whole genome shotgun (WGS) entry which is preliminary data.</text>
</comment>
<evidence type="ECO:0000313" key="4">
    <source>
        <dbReference type="Proteomes" id="UP001175228"/>
    </source>
</evidence>
<dbReference type="EMBL" id="JAUEPU010000023">
    <property type="protein sequence ID" value="KAK0493714.1"/>
    <property type="molecule type" value="Genomic_DNA"/>
</dbReference>
<keyword evidence="4" id="KW-1185">Reference proteome</keyword>
<dbReference type="AlphaFoldDB" id="A0AA39Q1W5"/>
<dbReference type="Proteomes" id="UP001175228">
    <property type="component" value="Unassembled WGS sequence"/>
</dbReference>
<accession>A0AA39Q1W5</accession>
<feature type="signal peptide" evidence="2">
    <location>
        <begin position="1"/>
        <end position="23"/>
    </location>
</feature>
<proteinExistence type="predicted"/>
<keyword evidence="2" id="KW-0732">Signal</keyword>
<organism evidence="3 4">
    <name type="scientific">Armillaria luteobubalina</name>
    <dbReference type="NCBI Taxonomy" id="153913"/>
    <lineage>
        <taxon>Eukaryota</taxon>
        <taxon>Fungi</taxon>
        <taxon>Dikarya</taxon>
        <taxon>Basidiomycota</taxon>
        <taxon>Agaricomycotina</taxon>
        <taxon>Agaricomycetes</taxon>
        <taxon>Agaricomycetidae</taxon>
        <taxon>Agaricales</taxon>
        <taxon>Marasmiineae</taxon>
        <taxon>Physalacriaceae</taxon>
        <taxon>Armillaria</taxon>
    </lineage>
</organism>
<protein>
    <submittedName>
        <fullName evidence="3">Uncharacterized protein</fullName>
    </submittedName>
</protein>
<feature type="region of interest" description="Disordered" evidence="1">
    <location>
        <begin position="95"/>
        <end position="115"/>
    </location>
</feature>
<gene>
    <name evidence="3" type="ORF">EDD18DRAFT_1107710</name>
</gene>
<reference evidence="3" key="1">
    <citation type="submission" date="2023-06" db="EMBL/GenBank/DDBJ databases">
        <authorList>
            <consortium name="Lawrence Berkeley National Laboratory"/>
            <person name="Ahrendt S."/>
            <person name="Sahu N."/>
            <person name="Indic B."/>
            <person name="Wong-Bajracharya J."/>
            <person name="Merenyi Z."/>
            <person name="Ke H.-M."/>
            <person name="Monk M."/>
            <person name="Kocsube S."/>
            <person name="Drula E."/>
            <person name="Lipzen A."/>
            <person name="Balint B."/>
            <person name="Henrissat B."/>
            <person name="Andreopoulos B."/>
            <person name="Martin F.M."/>
            <person name="Harder C.B."/>
            <person name="Rigling D."/>
            <person name="Ford K.L."/>
            <person name="Foster G.D."/>
            <person name="Pangilinan J."/>
            <person name="Papanicolaou A."/>
            <person name="Barry K."/>
            <person name="LaButti K."/>
            <person name="Viragh M."/>
            <person name="Koriabine M."/>
            <person name="Yan M."/>
            <person name="Riley R."/>
            <person name="Champramary S."/>
            <person name="Plett K.L."/>
            <person name="Tsai I.J."/>
            <person name="Slot J."/>
            <person name="Sipos G."/>
            <person name="Plett J."/>
            <person name="Nagy L.G."/>
            <person name="Grigoriev I.V."/>
        </authorList>
    </citation>
    <scope>NUCLEOTIDE SEQUENCE</scope>
    <source>
        <strain evidence="3">HWK02</strain>
    </source>
</reference>
<evidence type="ECO:0000256" key="1">
    <source>
        <dbReference type="SAM" id="MobiDB-lite"/>
    </source>
</evidence>
<evidence type="ECO:0000256" key="2">
    <source>
        <dbReference type="SAM" id="SignalP"/>
    </source>
</evidence>
<feature type="chain" id="PRO_5041412332" evidence="2">
    <location>
        <begin position="24"/>
        <end position="194"/>
    </location>
</feature>
<name>A0AA39Q1W5_9AGAR</name>
<feature type="region of interest" description="Disordered" evidence="1">
    <location>
        <begin position="169"/>
        <end position="194"/>
    </location>
</feature>
<evidence type="ECO:0000313" key="3">
    <source>
        <dbReference type="EMBL" id="KAK0493714.1"/>
    </source>
</evidence>
<sequence>MKYLIRALAWLLHLLNTLTKLWLLDPNADLYRCHLKTEGRWNGDGIFDRAIETTLGSRNLPMCLDQVFSIESREELSRIIYNFYTITFSRLKGSRLSSKDGGYTSTSSQDKRQRTRHIQTIKNMMPEILVEHRIATTGWWRYFRGCRGWSLPLASSRILVVVSREETRKGSNECEEIQEKRQELEERQREIEQH</sequence>